<evidence type="ECO:0000313" key="4">
    <source>
        <dbReference type="Proteomes" id="UP001244011"/>
    </source>
</evidence>
<evidence type="ECO:0000313" key="3">
    <source>
        <dbReference type="EMBL" id="KAK1765922.1"/>
    </source>
</evidence>
<name>A0AAJ0BZH4_9PEZI</name>
<gene>
    <name evidence="3" type="ORF">QBC33DRAFT_120485</name>
</gene>
<dbReference type="AlphaFoldDB" id="A0AAJ0BZH4"/>
<feature type="transmembrane region" description="Helical" evidence="1">
    <location>
        <begin position="295"/>
        <end position="316"/>
    </location>
</feature>
<keyword evidence="1" id="KW-1133">Transmembrane helix</keyword>
<proteinExistence type="predicted"/>
<reference evidence="3" key="1">
    <citation type="submission" date="2023-06" db="EMBL/GenBank/DDBJ databases">
        <title>Genome-scale phylogeny and comparative genomics of the fungal order Sordariales.</title>
        <authorList>
            <consortium name="Lawrence Berkeley National Laboratory"/>
            <person name="Hensen N."/>
            <person name="Bonometti L."/>
            <person name="Westerberg I."/>
            <person name="Brannstrom I.O."/>
            <person name="Guillou S."/>
            <person name="Cros-Aarteil S."/>
            <person name="Calhoun S."/>
            <person name="Haridas S."/>
            <person name="Kuo A."/>
            <person name="Mondo S."/>
            <person name="Pangilinan J."/>
            <person name="Riley R."/>
            <person name="Labutti K."/>
            <person name="Andreopoulos B."/>
            <person name="Lipzen A."/>
            <person name="Chen C."/>
            <person name="Yanf M."/>
            <person name="Daum C."/>
            <person name="Ng V."/>
            <person name="Clum A."/>
            <person name="Steindorff A."/>
            <person name="Ohm R."/>
            <person name="Martin F."/>
            <person name="Silar P."/>
            <person name="Natvig D."/>
            <person name="Lalanne C."/>
            <person name="Gautier V."/>
            <person name="Ament-Velasquez S.L."/>
            <person name="Kruys A."/>
            <person name="Hutchinson M.I."/>
            <person name="Powell A.J."/>
            <person name="Barry K."/>
            <person name="Miller A.N."/>
            <person name="Grigoriev I.V."/>
            <person name="Debuchy R."/>
            <person name="Gladieux P."/>
            <person name="Thoren M.H."/>
            <person name="Johannesson H."/>
        </authorList>
    </citation>
    <scope>NUCLEOTIDE SEQUENCE</scope>
    <source>
        <strain evidence="3">8032-3</strain>
    </source>
</reference>
<dbReference type="Proteomes" id="UP001244011">
    <property type="component" value="Unassembled WGS sequence"/>
</dbReference>
<protein>
    <submittedName>
        <fullName evidence="3">Uncharacterized protein</fullName>
    </submittedName>
</protein>
<keyword evidence="2" id="KW-0732">Signal</keyword>
<comment type="caution">
    <text evidence="3">The sequence shown here is derived from an EMBL/GenBank/DDBJ whole genome shotgun (WGS) entry which is preliminary data.</text>
</comment>
<dbReference type="GeneID" id="85305167"/>
<organism evidence="3 4">
    <name type="scientific">Phialemonium atrogriseum</name>
    <dbReference type="NCBI Taxonomy" id="1093897"/>
    <lineage>
        <taxon>Eukaryota</taxon>
        <taxon>Fungi</taxon>
        <taxon>Dikarya</taxon>
        <taxon>Ascomycota</taxon>
        <taxon>Pezizomycotina</taxon>
        <taxon>Sordariomycetes</taxon>
        <taxon>Sordariomycetidae</taxon>
        <taxon>Cephalothecales</taxon>
        <taxon>Cephalothecaceae</taxon>
        <taxon>Phialemonium</taxon>
    </lineage>
</organism>
<keyword evidence="4" id="KW-1185">Reference proteome</keyword>
<feature type="chain" id="PRO_5042541028" evidence="2">
    <location>
        <begin position="19"/>
        <end position="344"/>
    </location>
</feature>
<dbReference type="EMBL" id="MU839013">
    <property type="protein sequence ID" value="KAK1765922.1"/>
    <property type="molecule type" value="Genomic_DNA"/>
</dbReference>
<evidence type="ECO:0000256" key="2">
    <source>
        <dbReference type="SAM" id="SignalP"/>
    </source>
</evidence>
<accession>A0AAJ0BZH4</accession>
<keyword evidence="1" id="KW-0472">Membrane</keyword>
<dbReference type="RefSeq" id="XP_060282135.1">
    <property type="nucleotide sequence ID" value="XM_060421980.1"/>
</dbReference>
<sequence length="344" mass="36160">MFLQTALAAALLAAGAQASLGSLIVEGMSRNSPSYERRMEEIAKANLRARAIVAPRQSVDLGTSSNVVFNPDGSINMTAWDEQATAACNTALSALQLASNPSGTSVCYNLPLLNNVTGTFQADLRLFRLTAPTGAFAGIAPQNIQVGLTYRGASVSAVDATTAAKNGVVAAVGRRQAAVAAAGDSAATTPNTPSLQHLQTYLFIGQIDQDQMKKPLTMGQLEALVMPIVTLSGVNANGETVRTNVSSNEAAFVTGVFSQSIIMSDFNLANLAVMREVESLKNGTTAFVLPGVRVLVLPVGLFITSLWLAVALAAYGMGTYDRINYREQFRRRAARATKGTAGRI</sequence>
<evidence type="ECO:0000256" key="1">
    <source>
        <dbReference type="SAM" id="Phobius"/>
    </source>
</evidence>
<feature type="signal peptide" evidence="2">
    <location>
        <begin position="1"/>
        <end position="18"/>
    </location>
</feature>
<keyword evidence="1" id="KW-0812">Transmembrane</keyword>